<comment type="caution">
    <text evidence="2">The sequence shown here is derived from an EMBL/GenBank/DDBJ whole genome shotgun (WGS) entry which is preliminary data.</text>
</comment>
<reference evidence="2" key="1">
    <citation type="journal article" date="2022" name="bioRxiv">
        <title>Sequencing and chromosome-scale assembly of the giantPleurodeles waltlgenome.</title>
        <authorList>
            <person name="Brown T."/>
            <person name="Elewa A."/>
            <person name="Iarovenko S."/>
            <person name="Subramanian E."/>
            <person name="Araus A.J."/>
            <person name="Petzold A."/>
            <person name="Susuki M."/>
            <person name="Suzuki K.-i.T."/>
            <person name="Hayashi T."/>
            <person name="Toyoda A."/>
            <person name="Oliveira C."/>
            <person name="Osipova E."/>
            <person name="Leigh N.D."/>
            <person name="Simon A."/>
            <person name="Yun M.H."/>
        </authorList>
    </citation>
    <scope>NUCLEOTIDE SEQUENCE</scope>
    <source>
        <strain evidence="2">20211129_DDA</strain>
        <tissue evidence="2">Liver</tissue>
    </source>
</reference>
<name>A0AAV7RT64_PLEWA</name>
<evidence type="ECO:0000313" key="2">
    <source>
        <dbReference type="EMBL" id="KAJ1155153.1"/>
    </source>
</evidence>
<dbReference type="AlphaFoldDB" id="A0AAV7RT64"/>
<protein>
    <submittedName>
        <fullName evidence="2">Uncharacterized protein</fullName>
    </submittedName>
</protein>
<proteinExistence type="predicted"/>
<dbReference type="Proteomes" id="UP001066276">
    <property type="component" value="Chromosome 5"/>
</dbReference>
<organism evidence="2 3">
    <name type="scientific">Pleurodeles waltl</name>
    <name type="common">Iberian ribbed newt</name>
    <dbReference type="NCBI Taxonomy" id="8319"/>
    <lineage>
        <taxon>Eukaryota</taxon>
        <taxon>Metazoa</taxon>
        <taxon>Chordata</taxon>
        <taxon>Craniata</taxon>
        <taxon>Vertebrata</taxon>
        <taxon>Euteleostomi</taxon>
        <taxon>Amphibia</taxon>
        <taxon>Batrachia</taxon>
        <taxon>Caudata</taxon>
        <taxon>Salamandroidea</taxon>
        <taxon>Salamandridae</taxon>
        <taxon>Pleurodelinae</taxon>
        <taxon>Pleurodeles</taxon>
    </lineage>
</organism>
<gene>
    <name evidence="2" type="ORF">NDU88_007888</name>
</gene>
<dbReference type="EMBL" id="JANPWB010000009">
    <property type="protein sequence ID" value="KAJ1155153.1"/>
    <property type="molecule type" value="Genomic_DNA"/>
</dbReference>
<keyword evidence="3" id="KW-1185">Reference proteome</keyword>
<evidence type="ECO:0000313" key="3">
    <source>
        <dbReference type="Proteomes" id="UP001066276"/>
    </source>
</evidence>
<sequence length="98" mass="10177">MAGGMGQGTSGRSEIPEKGGCDRPGDPQLKLEAARPQELLSGGEVGPTRIEIQEDGTMALTHRDVTRGPTGMGTAVAEEANIDSTAFDCILARCAVYT</sequence>
<feature type="compositionally biased region" description="Basic and acidic residues" evidence="1">
    <location>
        <begin position="14"/>
        <end position="25"/>
    </location>
</feature>
<feature type="region of interest" description="Disordered" evidence="1">
    <location>
        <begin position="1"/>
        <end position="72"/>
    </location>
</feature>
<accession>A0AAV7RT64</accession>
<evidence type="ECO:0000256" key="1">
    <source>
        <dbReference type="SAM" id="MobiDB-lite"/>
    </source>
</evidence>